<sequence length="318" mass="36394">MENLFEARISLLVVEGDISRVRALINNDLLEDDEYDVLQFENVWKLMNGIRNIRCLYLSPNTLEVLSLCCESMPVFKNLKSLSIKSAENRGWQALPVLLSNCPYLETLVLEGLLHYVTDKCGDACCCVSREDKGRSLTSCPVKVIEIKGFQGKKKEMHMIKHFLVYSPCLKEIKIYIEENALEVSKVIAKRINRYNKVSNCNVQLLRRWIMLAVYQTVFFVIYCSSPHHKGSCVDFDSLQEMAQSACGDSPIKKLSKFRTGFDSHRADGWISNTLCFALEELVLFAVTWGGKSNDFLLKHSMFRLRRCLFFESSLVAP</sequence>
<reference evidence="2 3" key="1">
    <citation type="submission" date="2019-12" db="EMBL/GenBank/DDBJ databases">
        <authorList>
            <person name="Jiao W.-B."/>
            <person name="Schneeberger K."/>
        </authorList>
    </citation>
    <scope>NUCLEOTIDE SEQUENCE [LARGE SCALE GENOMIC DNA]</scope>
    <source>
        <strain evidence="3">cv. C24</strain>
    </source>
</reference>
<evidence type="ECO:0000313" key="3">
    <source>
        <dbReference type="Proteomes" id="UP000434276"/>
    </source>
</evidence>
<dbReference type="InterPro" id="IPR032675">
    <property type="entry name" value="LRR_dom_sf"/>
</dbReference>
<name>A0A5S9Y904_ARATH</name>
<evidence type="ECO:0000313" key="2">
    <source>
        <dbReference type="EMBL" id="CAA0406110.1"/>
    </source>
</evidence>
<dbReference type="SMART" id="SM00579">
    <property type="entry name" value="FBD"/>
    <property type="match status" value="1"/>
</dbReference>
<dbReference type="Proteomes" id="UP000434276">
    <property type="component" value="Unassembled WGS sequence"/>
</dbReference>
<feature type="domain" description="FBD" evidence="1">
    <location>
        <begin position="135"/>
        <end position="206"/>
    </location>
</feature>
<dbReference type="AlphaFoldDB" id="A0A5S9Y904"/>
<dbReference type="InterPro" id="IPR055294">
    <property type="entry name" value="FBL60-like"/>
</dbReference>
<dbReference type="PANTHER" id="PTHR31293">
    <property type="entry name" value="RNI-LIKE SUPERFAMILY PROTEIN"/>
    <property type="match status" value="1"/>
</dbReference>
<gene>
    <name evidence="2" type="ORF">C24_LOCUS23829</name>
</gene>
<accession>A0A5S9Y904</accession>
<dbReference type="EMBL" id="CACSHJ010000096">
    <property type="protein sequence ID" value="CAA0406110.1"/>
    <property type="molecule type" value="Genomic_DNA"/>
</dbReference>
<organism evidence="2 3">
    <name type="scientific">Arabidopsis thaliana</name>
    <name type="common">Mouse-ear cress</name>
    <dbReference type="NCBI Taxonomy" id="3702"/>
    <lineage>
        <taxon>Eukaryota</taxon>
        <taxon>Viridiplantae</taxon>
        <taxon>Streptophyta</taxon>
        <taxon>Embryophyta</taxon>
        <taxon>Tracheophyta</taxon>
        <taxon>Spermatophyta</taxon>
        <taxon>Magnoliopsida</taxon>
        <taxon>eudicotyledons</taxon>
        <taxon>Gunneridae</taxon>
        <taxon>Pentapetalae</taxon>
        <taxon>rosids</taxon>
        <taxon>malvids</taxon>
        <taxon>Brassicales</taxon>
        <taxon>Brassicaceae</taxon>
        <taxon>Camelineae</taxon>
        <taxon>Arabidopsis</taxon>
    </lineage>
</organism>
<dbReference type="OrthoDB" id="1087207at2759"/>
<dbReference type="InterPro" id="IPR006566">
    <property type="entry name" value="FBD"/>
</dbReference>
<dbReference type="SUPFAM" id="SSF52047">
    <property type="entry name" value="RNI-like"/>
    <property type="match status" value="1"/>
</dbReference>
<proteinExistence type="predicted"/>
<evidence type="ECO:0000259" key="1">
    <source>
        <dbReference type="SMART" id="SM00579"/>
    </source>
</evidence>
<dbReference type="PANTHER" id="PTHR31293:SF25">
    <property type="entry name" value="F-BOX_RNI SUPERFAMILY PROTEIN"/>
    <property type="match status" value="1"/>
</dbReference>
<dbReference type="ExpressionAtlas" id="A0A5S9Y904">
    <property type="expression patterns" value="baseline and differential"/>
</dbReference>
<dbReference type="Gene3D" id="3.80.10.10">
    <property type="entry name" value="Ribonuclease Inhibitor"/>
    <property type="match status" value="1"/>
</dbReference>
<protein>
    <recommendedName>
        <fullName evidence="1">FBD domain-containing protein</fullName>
    </recommendedName>
</protein>